<keyword evidence="10 17" id="KW-0479">Metal-binding</keyword>
<keyword evidence="13 17" id="KW-0520">NAD</keyword>
<name>A0A9D8PQ39_9DELT</name>
<dbReference type="GO" id="GO:0009423">
    <property type="term" value="P:chorismate biosynthetic process"/>
    <property type="evidence" value="ECO:0007669"/>
    <property type="project" value="UniProtKB-UniRule"/>
</dbReference>
<dbReference type="GO" id="GO:0009073">
    <property type="term" value="P:aromatic amino acid family biosynthetic process"/>
    <property type="evidence" value="ECO:0007669"/>
    <property type="project" value="UniProtKB-KW"/>
</dbReference>
<dbReference type="PANTHER" id="PTHR43622:SF7">
    <property type="entry name" value="3-DEHYDROQUINATE SYNTHASE, CHLOROPLASTIC"/>
    <property type="match status" value="1"/>
</dbReference>
<feature type="binding site" evidence="17">
    <location>
        <position position="261"/>
    </location>
    <ligand>
        <name>Zn(2+)</name>
        <dbReference type="ChEBI" id="CHEBI:29105"/>
    </ligand>
</feature>
<sequence>MEEIKVNLGERSYPIYIGFGILDDAGSLLEAADVCVLTNPVVESLYFGRLEAAIKDAGIEVTRIIVPDGEESKNFDVLCKVYDSLVTAGAARSTPLLTLGGGVIGDLGGFAAGSFMRGIPYVQIPTTLLSQVDSSVGGKTAVNHPSGKNLIGLFYQPKFVLIDINTLKTLPEEEFLSGLAEVIKYGIISDRELFDYLESKRDRILNKDGEAIKYIIKSSLKIKADIVSRDEREAGLRAVLNFGHTFGHAVENLTGYGVVKHGMAVAKGMAVSIEISRKMGLLSGSEQDRMLNLLEDYGFDLSLPKFSKGEYESVINYDKKASGEAINFVLTEGIGCVSLKMERVSDIVDIIEF</sequence>
<feature type="binding site" evidence="17">
    <location>
        <position position="139"/>
    </location>
    <ligand>
        <name>NAD(+)</name>
        <dbReference type="ChEBI" id="CHEBI:57540"/>
    </ligand>
</feature>
<comment type="function">
    <text evidence="17">Catalyzes the conversion of 3-deoxy-D-arabino-heptulosonate 7-phosphate (DAHP) to dehydroquinate (DHQ).</text>
</comment>
<evidence type="ECO:0000259" key="19">
    <source>
        <dbReference type="Pfam" id="PF24621"/>
    </source>
</evidence>
<comment type="cofactor">
    <cofactor evidence="17">
        <name>Co(2+)</name>
        <dbReference type="ChEBI" id="CHEBI:48828"/>
    </cofactor>
    <cofactor evidence="17">
        <name>Zn(2+)</name>
        <dbReference type="ChEBI" id="CHEBI:29105"/>
    </cofactor>
    <text evidence="17">Binds 1 divalent metal cation per subunit. Can use either Co(2+) or Zn(2+).</text>
</comment>
<keyword evidence="9 17" id="KW-0028">Amino-acid biosynthesis</keyword>
<gene>
    <name evidence="17 20" type="primary">aroB</name>
    <name evidence="20" type="ORF">JW984_12115</name>
</gene>
<comment type="subcellular location">
    <subcellularLocation>
        <location evidence="3 17">Cytoplasm</location>
    </subcellularLocation>
</comment>
<feature type="binding site" evidence="17">
    <location>
        <begin position="68"/>
        <end position="73"/>
    </location>
    <ligand>
        <name>NAD(+)</name>
        <dbReference type="ChEBI" id="CHEBI:57540"/>
    </ligand>
</feature>
<dbReference type="Gene3D" id="3.40.50.1970">
    <property type="match status" value="1"/>
</dbReference>
<evidence type="ECO:0000256" key="2">
    <source>
        <dbReference type="ARBA" id="ARBA00001911"/>
    </source>
</evidence>
<evidence type="ECO:0000313" key="21">
    <source>
        <dbReference type="Proteomes" id="UP000809273"/>
    </source>
</evidence>
<evidence type="ECO:0000256" key="17">
    <source>
        <dbReference type="HAMAP-Rule" id="MF_00110"/>
    </source>
</evidence>
<keyword evidence="15 17" id="KW-0456">Lyase</keyword>
<comment type="catalytic activity">
    <reaction evidence="1 17">
        <text>7-phospho-2-dehydro-3-deoxy-D-arabino-heptonate = 3-dehydroquinate + phosphate</text>
        <dbReference type="Rhea" id="RHEA:21968"/>
        <dbReference type="ChEBI" id="CHEBI:32364"/>
        <dbReference type="ChEBI" id="CHEBI:43474"/>
        <dbReference type="ChEBI" id="CHEBI:58394"/>
        <dbReference type="EC" id="4.2.3.4"/>
    </reaction>
</comment>
<evidence type="ECO:0000256" key="1">
    <source>
        <dbReference type="ARBA" id="ARBA00001393"/>
    </source>
</evidence>
<dbReference type="GO" id="GO:0008652">
    <property type="term" value="P:amino acid biosynthetic process"/>
    <property type="evidence" value="ECO:0007669"/>
    <property type="project" value="UniProtKB-KW"/>
</dbReference>
<evidence type="ECO:0000256" key="3">
    <source>
        <dbReference type="ARBA" id="ARBA00004496"/>
    </source>
</evidence>
<dbReference type="NCBIfam" id="TIGR01357">
    <property type="entry name" value="aroB"/>
    <property type="match status" value="1"/>
</dbReference>
<keyword evidence="16 17" id="KW-0170">Cobalt</keyword>
<feature type="binding site" evidence="17">
    <location>
        <begin position="166"/>
        <end position="169"/>
    </location>
    <ligand>
        <name>NAD(+)</name>
        <dbReference type="ChEBI" id="CHEBI:57540"/>
    </ligand>
</feature>
<dbReference type="Pfam" id="PF01761">
    <property type="entry name" value="DHQ_synthase"/>
    <property type="match status" value="1"/>
</dbReference>
<evidence type="ECO:0000256" key="9">
    <source>
        <dbReference type="ARBA" id="ARBA00022605"/>
    </source>
</evidence>
<feature type="binding site" evidence="17">
    <location>
        <begin position="102"/>
        <end position="106"/>
    </location>
    <ligand>
        <name>NAD(+)</name>
        <dbReference type="ChEBI" id="CHEBI:57540"/>
    </ligand>
</feature>
<dbReference type="PANTHER" id="PTHR43622">
    <property type="entry name" value="3-DEHYDROQUINATE SYNTHASE"/>
    <property type="match status" value="1"/>
</dbReference>
<accession>A0A9D8PQ39</accession>
<protein>
    <recommendedName>
        <fullName evidence="7 17">3-dehydroquinate synthase</fullName>
        <shortName evidence="17">DHQS</shortName>
        <ecNumber evidence="6 17">4.2.3.4</ecNumber>
    </recommendedName>
</protein>
<dbReference type="Pfam" id="PF24621">
    <property type="entry name" value="DHQS_C"/>
    <property type="match status" value="1"/>
</dbReference>
<feature type="binding site" evidence="17">
    <location>
        <begin position="126"/>
        <end position="127"/>
    </location>
    <ligand>
        <name>NAD(+)</name>
        <dbReference type="ChEBI" id="CHEBI:57540"/>
    </ligand>
</feature>
<reference evidence="20" key="1">
    <citation type="journal article" date="2021" name="Environ. Microbiol.">
        <title>Genomic characterization of three novel Desulfobacterota classes expand the metabolic and phylogenetic diversity of the phylum.</title>
        <authorList>
            <person name="Murphy C.L."/>
            <person name="Biggerstaff J."/>
            <person name="Eichhorn A."/>
            <person name="Ewing E."/>
            <person name="Shahan R."/>
            <person name="Soriano D."/>
            <person name="Stewart S."/>
            <person name="VanMol K."/>
            <person name="Walker R."/>
            <person name="Walters P."/>
            <person name="Elshahed M.S."/>
            <person name="Youssef N.H."/>
        </authorList>
    </citation>
    <scope>NUCLEOTIDE SEQUENCE</scope>
    <source>
        <strain evidence="20">Zod_Metabat.24</strain>
    </source>
</reference>
<dbReference type="CDD" id="cd08195">
    <property type="entry name" value="DHQS"/>
    <property type="match status" value="1"/>
</dbReference>
<evidence type="ECO:0000256" key="16">
    <source>
        <dbReference type="ARBA" id="ARBA00023285"/>
    </source>
</evidence>
<evidence type="ECO:0000256" key="7">
    <source>
        <dbReference type="ARBA" id="ARBA00017684"/>
    </source>
</evidence>
<keyword evidence="14 17" id="KW-0057">Aromatic amino acid biosynthesis</keyword>
<evidence type="ECO:0000256" key="11">
    <source>
        <dbReference type="ARBA" id="ARBA00022741"/>
    </source>
</evidence>
<organism evidence="20 21">
    <name type="scientific">Candidatus Zymogenus saltonus</name>
    <dbReference type="NCBI Taxonomy" id="2844893"/>
    <lineage>
        <taxon>Bacteria</taxon>
        <taxon>Deltaproteobacteria</taxon>
        <taxon>Candidatus Zymogenia</taxon>
        <taxon>Candidatus Zymogeniales</taxon>
        <taxon>Candidatus Zymogenaceae</taxon>
        <taxon>Candidatus Zymogenus</taxon>
    </lineage>
</organism>
<dbReference type="InterPro" id="IPR050071">
    <property type="entry name" value="Dehydroquinate_synthase"/>
</dbReference>
<evidence type="ECO:0000259" key="18">
    <source>
        <dbReference type="Pfam" id="PF01761"/>
    </source>
</evidence>
<evidence type="ECO:0000256" key="8">
    <source>
        <dbReference type="ARBA" id="ARBA00022490"/>
    </source>
</evidence>
<evidence type="ECO:0000313" key="20">
    <source>
        <dbReference type="EMBL" id="MBN1573933.1"/>
    </source>
</evidence>
<feature type="binding site" evidence="17">
    <location>
        <position position="148"/>
    </location>
    <ligand>
        <name>NAD(+)</name>
        <dbReference type="ChEBI" id="CHEBI:57540"/>
    </ligand>
</feature>
<evidence type="ECO:0000256" key="5">
    <source>
        <dbReference type="ARBA" id="ARBA00005412"/>
    </source>
</evidence>
<dbReference type="Proteomes" id="UP000809273">
    <property type="component" value="Unassembled WGS sequence"/>
</dbReference>
<dbReference type="InterPro" id="IPR030963">
    <property type="entry name" value="DHQ_synth_fam"/>
</dbReference>
<dbReference type="GO" id="GO:0005737">
    <property type="term" value="C:cytoplasm"/>
    <property type="evidence" value="ECO:0007669"/>
    <property type="project" value="UniProtKB-SubCell"/>
</dbReference>
<dbReference type="HAMAP" id="MF_00110">
    <property type="entry name" value="DHQ_synthase"/>
    <property type="match status" value="1"/>
</dbReference>
<comment type="pathway">
    <text evidence="4 17">Metabolic intermediate biosynthesis; chorismate biosynthesis; chorismate from D-erythrose 4-phosphate and phosphoenolpyruvate: step 2/7.</text>
</comment>
<dbReference type="EC" id="4.2.3.4" evidence="6 17"/>
<feature type="domain" description="3-dehydroquinate synthase C-terminal" evidence="19">
    <location>
        <begin position="178"/>
        <end position="321"/>
    </location>
</feature>
<proteinExistence type="inferred from homology"/>
<dbReference type="GO" id="GO:0003856">
    <property type="term" value="F:3-dehydroquinate synthase activity"/>
    <property type="evidence" value="ECO:0007669"/>
    <property type="project" value="UniProtKB-UniRule"/>
</dbReference>
<dbReference type="InterPro" id="IPR016037">
    <property type="entry name" value="DHQ_synth_AroB"/>
</dbReference>
<dbReference type="FunFam" id="3.40.50.1970:FF:000001">
    <property type="entry name" value="3-dehydroquinate synthase"/>
    <property type="match status" value="1"/>
</dbReference>
<dbReference type="InterPro" id="IPR030960">
    <property type="entry name" value="DHQS/DOIS_N"/>
</dbReference>
<feature type="binding site" evidence="17">
    <location>
        <position position="181"/>
    </location>
    <ligand>
        <name>Zn(2+)</name>
        <dbReference type="ChEBI" id="CHEBI:29105"/>
    </ligand>
</feature>
<feature type="domain" description="3-dehydroquinate synthase N-terminal" evidence="18">
    <location>
        <begin position="64"/>
        <end position="176"/>
    </location>
</feature>
<dbReference type="InterPro" id="IPR056179">
    <property type="entry name" value="DHQS_C"/>
</dbReference>
<feature type="binding site" evidence="17">
    <location>
        <position position="244"/>
    </location>
    <ligand>
        <name>Zn(2+)</name>
        <dbReference type="ChEBI" id="CHEBI:29105"/>
    </ligand>
</feature>
<dbReference type="EMBL" id="JAFGIX010000060">
    <property type="protein sequence ID" value="MBN1573933.1"/>
    <property type="molecule type" value="Genomic_DNA"/>
</dbReference>
<dbReference type="AlphaFoldDB" id="A0A9D8PQ39"/>
<dbReference type="Gene3D" id="1.20.1090.10">
    <property type="entry name" value="Dehydroquinate synthase-like - alpha domain"/>
    <property type="match status" value="1"/>
</dbReference>
<comment type="similarity">
    <text evidence="5 17">Belongs to the sugar phosphate cyclases superfamily. Dehydroquinate synthase family.</text>
</comment>
<evidence type="ECO:0000256" key="10">
    <source>
        <dbReference type="ARBA" id="ARBA00022723"/>
    </source>
</evidence>
<dbReference type="GO" id="GO:0046872">
    <property type="term" value="F:metal ion binding"/>
    <property type="evidence" value="ECO:0007669"/>
    <property type="project" value="UniProtKB-KW"/>
</dbReference>
<evidence type="ECO:0000256" key="15">
    <source>
        <dbReference type="ARBA" id="ARBA00023239"/>
    </source>
</evidence>
<dbReference type="SUPFAM" id="SSF56796">
    <property type="entry name" value="Dehydroquinate synthase-like"/>
    <property type="match status" value="1"/>
</dbReference>
<comment type="caution">
    <text evidence="20">The sequence shown here is derived from an EMBL/GenBank/DDBJ whole genome shotgun (WGS) entry which is preliminary data.</text>
</comment>
<evidence type="ECO:0000256" key="4">
    <source>
        <dbReference type="ARBA" id="ARBA00004661"/>
    </source>
</evidence>
<evidence type="ECO:0000256" key="6">
    <source>
        <dbReference type="ARBA" id="ARBA00013031"/>
    </source>
</evidence>
<reference evidence="20" key="2">
    <citation type="submission" date="2021-01" db="EMBL/GenBank/DDBJ databases">
        <authorList>
            <person name="Hahn C.R."/>
            <person name="Youssef N.H."/>
            <person name="Elshahed M."/>
        </authorList>
    </citation>
    <scope>NUCLEOTIDE SEQUENCE</scope>
    <source>
        <strain evidence="20">Zod_Metabat.24</strain>
    </source>
</reference>
<comment type="cofactor">
    <cofactor evidence="2 17">
        <name>NAD(+)</name>
        <dbReference type="ChEBI" id="CHEBI:57540"/>
    </cofactor>
</comment>
<evidence type="ECO:0000256" key="12">
    <source>
        <dbReference type="ARBA" id="ARBA00022833"/>
    </source>
</evidence>
<keyword evidence="8 17" id="KW-0963">Cytoplasm</keyword>
<dbReference type="PIRSF" id="PIRSF001455">
    <property type="entry name" value="DHQ_synth"/>
    <property type="match status" value="1"/>
</dbReference>
<keyword evidence="12 17" id="KW-0862">Zinc</keyword>
<evidence type="ECO:0000256" key="14">
    <source>
        <dbReference type="ARBA" id="ARBA00023141"/>
    </source>
</evidence>
<evidence type="ECO:0000256" key="13">
    <source>
        <dbReference type="ARBA" id="ARBA00023027"/>
    </source>
</evidence>
<dbReference type="GO" id="GO:0000166">
    <property type="term" value="F:nucleotide binding"/>
    <property type="evidence" value="ECO:0007669"/>
    <property type="project" value="UniProtKB-KW"/>
</dbReference>
<keyword evidence="11 17" id="KW-0547">Nucleotide-binding</keyword>